<feature type="region of interest" description="Disordered" evidence="1">
    <location>
        <begin position="1"/>
        <end position="25"/>
    </location>
</feature>
<accession>A1XZZ5</accession>
<feature type="compositionally biased region" description="Low complexity" evidence="1">
    <location>
        <begin position="75"/>
        <end position="95"/>
    </location>
</feature>
<feature type="region of interest" description="Disordered" evidence="1">
    <location>
        <begin position="324"/>
        <end position="353"/>
    </location>
</feature>
<sequence length="1131" mass="123648">MCTQLRSTQQTTWLESTAPSTLSTEQSQGAKLAATWASSKATSAAVSSVGDETRCARLMPNTPVPPRVLVSTTGSRYSSASDRPSASTSTRSRAPVLRNSSSVRFAMATRSLTARLLGLCRYSAKPALNTLRSSRYCTSLFEQQAGGGAISASNQPSHRRVTGSSIARWPVQATCRSPPRTSIPAKGRWSLMTSAEATLRDSCGMLASIPSSPSLMLVSSVSPSSPFSWASMTEVRRPLRAFRITCSPHRNLTRKVFTCSCARTGASWYRALHAGSGKRTSTQAPAARSSIAISSVPASCRQGKLRWVMASWKRKASEVFAIRRQASSATSRKDTPPTVIALNRPPLSSTSNPAMRKASVGICRLAIRSRRAALTFAVAQRLRPAGVSMTCTPASASAGASLSQVAGQQAWQSTANIILAATKYTIRSRTRTNRPSQERQKRDLRCPLRALEGTKVSLGALGRLEGLEAAHVVPRADAGRGGHPRRAQALDDRPGPGREDELQGVLVFGFETLHSGRPRIVSLPQYYGTVDGSKPLRSVEFEYQAGTKNRNREGVLEIILPHGRYKGRKPLLQRKWEFCEAGDLAAAQRILARLHKCPRTSLPTAAESGAWSRFGKAQLRSSKAAVRAQQLTCLPEGNACLSQPRPSLSAGAPLALLPLLTMSAVIILWYPHIKQIQSNVRGWKVHQHDRHVPSWHVLPCIWHRGGSLQVLRLRDHRPRPGLQLHRRHPNAKLRGLRWQQVLAMPPRHLPQRRRPVPRVRRELQNVPDRRGALPDLPGWPCARERDLPHALHGAQGLRGHQPGLLRRRLGALCAVLRGMPALHLRRVLRCLQRQRHQHRPDCRRPVHTEVRESGRGPVLPERRPGVLRRPLHLGLQVREREELRGLFGPERRLRRLSAARSAGCRGGVRRLRGGLRGLRGSVRVGRWGVAVAVGPSGRGRDCRHRNRRAGGHGGRGGRPGVLFHNALQEVFAAEVRFGYLGWADGFVLGGFAGEGATSDAAQGGRQEPSILRLAVCITPNRASARTLGRDENASFVLAKAWSAPHWGWGLSVHGVAFACDLCAKGQQSWRAFASKSPLRVVARIYTLDGARLPKNATPTTSVCECAEYGFVGPQPESAPPGHLRRKGRPCP</sequence>
<feature type="region of interest" description="Disordered" evidence="1">
    <location>
        <begin position="476"/>
        <end position="498"/>
    </location>
</feature>
<protein>
    <submittedName>
        <fullName evidence="2">Uncharacterized protein</fullName>
    </submittedName>
</protein>
<feature type="compositionally biased region" description="Basic and acidic residues" evidence="1">
    <location>
        <begin position="488"/>
        <end position="498"/>
    </location>
</feature>
<organism evidence="2">
    <name type="scientific">Spironucleus barkhanus</name>
    <dbReference type="NCBI Taxonomy" id="103874"/>
    <lineage>
        <taxon>Eukaryota</taxon>
        <taxon>Metamonada</taxon>
        <taxon>Diplomonadida</taxon>
        <taxon>Hexamitidae</taxon>
        <taxon>Hexamitinae</taxon>
        <taxon>Spironucleus</taxon>
    </lineage>
</organism>
<name>A1XZZ5_SPIBA</name>
<reference evidence="2" key="1">
    <citation type="journal article" date="2007" name="BMC Genomics">
        <title>A genomic survey of the fish parasite Spironucleus salmonicida indicates genomic plasticity among diplomonads and significant lateral gene transfer in eukaryote genome evolution.</title>
        <authorList>
            <person name="Andersson J.O."/>
            <person name="Sjogren A.M."/>
            <person name="Horner D.S."/>
            <person name="Murphy C.A."/>
            <person name="Dyal P.L."/>
            <person name="Svard S.G."/>
            <person name="Logsdon J.M.Jr."/>
            <person name="Ragan M.A."/>
            <person name="Hirt R.P."/>
            <person name="Roger A.J."/>
        </authorList>
    </citation>
    <scope>NUCLEOTIDE SEQUENCE</scope>
    <source>
        <strain evidence="2">ATCC 50380</strain>
    </source>
</reference>
<evidence type="ECO:0000256" key="1">
    <source>
        <dbReference type="SAM" id="MobiDB-lite"/>
    </source>
</evidence>
<feature type="region of interest" description="Disordered" evidence="1">
    <location>
        <begin position="59"/>
        <end position="96"/>
    </location>
</feature>
<dbReference type="EMBL" id="DQ812518">
    <property type="protein sequence ID" value="ABI15580.1"/>
    <property type="molecule type" value="Genomic_DNA"/>
</dbReference>
<dbReference type="AlphaFoldDB" id="A1XZZ5"/>
<evidence type="ECO:0000313" key="2">
    <source>
        <dbReference type="EMBL" id="ABI15580.1"/>
    </source>
</evidence>
<proteinExistence type="predicted"/>